<organism evidence="1 2">
    <name type="scientific">Natrinema salifodinae</name>
    <dbReference type="NCBI Taxonomy" id="1202768"/>
    <lineage>
        <taxon>Archaea</taxon>
        <taxon>Methanobacteriati</taxon>
        <taxon>Methanobacteriota</taxon>
        <taxon>Stenosarchaea group</taxon>
        <taxon>Halobacteria</taxon>
        <taxon>Halobacteriales</taxon>
        <taxon>Natrialbaceae</taxon>
        <taxon>Natrinema</taxon>
    </lineage>
</organism>
<dbReference type="InterPro" id="IPR055551">
    <property type="entry name" value="DUF7127"/>
</dbReference>
<evidence type="ECO:0000313" key="2">
    <source>
        <dbReference type="Proteomes" id="UP000183275"/>
    </source>
</evidence>
<gene>
    <name evidence="1" type="ORF">SAMN05216285_3518</name>
</gene>
<dbReference type="eggNOG" id="arCOG04606">
    <property type="taxonomic scope" value="Archaea"/>
</dbReference>
<dbReference type="EMBL" id="FOIS01000004">
    <property type="protein sequence ID" value="SEW25944.1"/>
    <property type="molecule type" value="Genomic_DNA"/>
</dbReference>
<dbReference type="RefSeq" id="WP_049989479.1">
    <property type="nucleotide sequence ID" value="NZ_FOIS01000004.1"/>
</dbReference>
<evidence type="ECO:0000313" key="1">
    <source>
        <dbReference type="EMBL" id="SEW25944.1"/>
    </source>
</evidence>
<protein>
    <recommendedName>
        <fullName evidence="3">Hsp20/alpha crystallin family protein</fullName>
    </recommendedName>
</protein>
<dbReference type="Proteomes" id="UP000183275">
    <property type="component" value="Unassembled WGS sequence"/>
</dbReference>
<sequence length="79" mass="8413">MKVPTSLENADRDDLVVRTFEYDDGSVIAVDFGNAAADIEVDVLGSTAIIVAGGEQFEFELPPEASNVVARNGVLTIEE</sequence>
<accession>A0A1I0QFR6</accession>
<reference evidence="2" key="1">
    <citation type="submission" date="2016-10" db="EMBL/GenBank/DDBJ databases">
        <authorList>
            <person name="Varghese N."/>
        </authorList>
    </citation>
    <scope>NUCLEOTIDE SEQUENCE [LARGE SCALE GENOMIC DNA]</scope>
    <source>
        <strain evidence="2">CGMCC 1.12284</strain>
    </source>
</reference>
<dbReference type="AlphaFoldDB" id="A0A1I0QFR6"/>
<dbReference type="Pfam" id="PF23444">
    <property type="entry name" value="DUF7127"/>
    <property type="match status" value="1"/>
</dbReference>
<dbReference type="STRING" id="1202768.SAMN05216285_3518"/>
<name>A0A1I0QFR6_9EURY</name>
<dbReference type="OrthoDB" id="204533at2157"/>
<evidence type="ECO:0008006" key="3">
    <source>
        <dbReference type="Google" id="ProtNLM"/>
    </source>
</evidence>
<keyword evidence="2" id="KW-1185">Reference proteome</keyword>
<proteinExistence type="predicted"/>